<accession>A0A0C3PCA3</accession>
<dbReference type="OrthoDB" id="2506088at2759"/>
<dbReference type="AlphaFoldDB" id="A0A0C3PCA3"/>
<protein>
    <submittedName>
        <fullName evidence="1">Uncharacterized protein</fullName>
    </submittedName>
</protein>
<reference evidence="2" key="2">
    <citation type="submission" date="2015-01" db="EMBL/GenBank/DDBJ databases">
        <title>Evolutionary Origins and Diversification of the Mycorrhizal Mutualists.</title>
        <authorList>
            <consortium name="DOE Joint Genome Institute"/>
            <consortium name="Mycorrhizal Genomics Consortium"/>
            <person name="Kohler A."/>
            <person name="Kuo A."/>
            <person name="Nagy L.G."/>
            <person name="Floudas D."/>
            <person name="Copeland A."/>
            <person name="Barry K.W."/>
            <person name="Cichocki N."/>
            <person name="Veneault-Fourrey C."/>
            <person name="LaButti K."/>
            <person name="Lindquist E.A."/>
            <person name="Lipzen A."/>
            <person name="Lundell T."/>
            <person name="Morin E."/>
            <person name="Murat C."/>
            <person name="Riley R."/>
            <person name="Ohm R."/>
            <person name="Sun H."/>
            <person name="Tunlid A."/>
            <person name="Henrissat B."/>
            <person name="Grigoriev I.V."/>
            <person name="Hibbett D.S."/>
            <person name="Martin F."/>
        </authorList>
    </citation>
    <scope>NUCLEOTIDE SEQUENCE [LARGE SCALE GENOMIC DNA]</scope>
    <source>
        <strain evidence="2">Marx 270</strain>
    </source>
</reference>
<dbReference type="Proteomes" id="UP000054217">
    <property type="component" value="Unassembled WGS sequence"/>
</dbReference>
<gene>
    <name evidence="1" type="ORF">M404DRAFT_69073</name>
</gene>
<evidence type="ECO:0000313" key="2">
    <source>
        <dbReference type="Proteomes" id="UP000054217"/>
    </source>
</evidence>
<proteinExistence type="predicted"/>
<feature type="non-terminal residue" evidence="1">
    <location>
        <position position="83"/>
    </location>
</feature>
<keyword evidence="2" id="KW-1185">Reference proteome</keyword>
<name>A0A0C3PCA3_PISTI</name>
<evidence type="ECO:0000313" key="1">
    <source>
        <dbReference type="EMBL" id="KIO11370.1"/>
    </source>
</evidence>
<dbReference type="InParanoid" id="A0A0C3PCA3"/>
<dbReference type="STRING" id="870435.A0A0C3PCA3"/>
<organism evidence="1 2">
    <name type="scientific">Pisolithus tinctorius Marx 270</name>
    <dbReference type="NCBI Taxonomy" id="870435"/>
    <lineage>
        <taxon>Eukaryota</taxon>
        <taxon>Fungi</taxon>
        <taxon>Dikarya</taxon>
        <taxon>Basidiomycota</taxon>
        <taxon>Agaricomycotina</taxon>
        <taxon>Agaricomycetes</taxon>
        <taxon>Agaricomycetidae</taxon>
        <taxon>Boletales</taxon>
        <taxon>Sclerodermatineae</taxon>
        <taxon>Pisolithaceae</taxon>
        <taxon>Pisolithus</taxon>
    </lineage>
</organism>
<feature type="non-terminal residue" evidence="1">
    <location>
        <position position="1"/>
    </location>
</feature>
<sequence>LIGKHFKSLAQVMPYLIYDLVPQHVLDGWTVIGELVVLLWHTAIDDVDEYLATLTHTIQNFLSISAQCAPSILITKAKFHFLL</sequence>
<dbReference type="EMBL" id="KN831950">
    <property type="protein sequence ID" value="KIO11370.1"/>
    <property type="molecule type" value="Genomic_DNA"/>
</dbReference>
<reference evidence="1 2" key="1">
    <citation type="submission" date="2014-04" db="EMBL/GenBank/DDBJ databases">
        <authorList>
            <consortium name="DOE Joint Genome Institute"/>
            <person name="Kuo A."/>
            <person name="Kohler A."/>
            <person name="Costa M.D."/>
            <person name="Nagy L.G."/>
            <person name="Floudas D."/>
            <person name="Copeland A."/>
            <person name="Barry K.W."/>
            <person name="Cichocki N."/>
            <person name="Veneault-Fourrey C."/>
            <person name="LaButti K."/>
            <person name="Lindquist E.A."/>
            <person name="Lipzen A."/>
            <person name="Lundell T."/>
            <person name="Morin E."/>
            <person name="Murat C."/>
            <person name="Sun H."/>
            <person name="Tunlid A."/>
            <person name="Henrissat B."/>
            <person name="Grigoriev I.V."/>
            <person name="Hibbett D.S."/>
            <person name="Martin F."/>
            <person name="Nordberg H.P."/>
            <person name="Cantor M.N."/>
            <person name="Hua S.X."/>
        </authorList>
    </citation>
    <scope>NUCLEOTIDE SEQUENCE [LARGE SCALE GENOMIC DNA]</scope>
    <source>
        <strain evidence="1 2">Marx 270</strain>
    </source>
</reference>
<dbReference type="HOGENOM" id="CLU_004591_3_2_1"/>